<dbReference type="PANTHER" id="PTHR47396:SF1">
    <property type="entry name" value="ATP-DEPENDENT HELICASE IRC3-RELATED"/>
    <property type="match status" value="1"/>
</dbReference>
<dbReference type="Pfam" id="PF04851">
    <property type="entry name" value="ResIII"/>
    <property type="match status" value="1"/>
</dbReference>
<dbReference type="InterPro" id="IPR014001">
    <property type="entry name" value="Helicase_ATP-bd"/>
</dbReference>
<comment type="caution">
    <text evidence="3">The sequence shown here is derived from an EMBL/GenBank/DDBJ whole genome shotgun (WGS) entry which is preliminary data.</text>
</comment>
<sequence>MPAYQYDPYMLRLHKMKGGTFKDYKEKSYLPLTDQQIIKHLNGQQLIGIYPLLQDNTSWFIAADFDKQNWKVECLKFIEVCKRQGIPAFLERSRSGKGGHVWIFFNQPYPALKSRKIITTLLEKAGIFSVFDKSSSFDRLFPNQDYLTGKGLGNLIAMPLYKPAFEQGNSCFVDPSTEDLLPYSDQWEFLSLIQKASVDHLDSLYHNLMPCAKGDKHLQSNSDRLQIVLSNDIRLNRPGMNANLINFLREELNFANSEFFIKRKAGKNTWDTQRYFKCIEETEYDVILPRGFIGKLLRHCRKHKINFDFLDKRQKQATANFTIHLNLRAHQDVAIKAALKKDYGIISAPPGSGKTLMGLKIIADKKQPALIIVHRKQLLEQWVERVQTFLGIPKNEIGKIGQGKAKKGKIVTIAMIQSLAKFLEKQETKDFAQTFGTIIIDECHHIPANTFRNTISKLSPYYQYGLTATPFRKGNDDKLISIYLGDIIAEIKPDEIEQYKRPRIVVRNTSLNVPYNSKTDTFETLSKIIVHDSARNKLILKDITSELNKGKKAIIITERKEHIDTLNQFLKQSFEIVTLSGEDSESNRKSKWKLLSDGNYQALITTGQFFGEGADLQNASCLFLAYPFSFKGKLIQYIGRVQRSKITPVIYDYRDQQIDYLNRLFLKRNTHYRHFDKQASLFDEQEINEDSKKILTINKTVKVSIDQLDFRYGAVAFKYQIPENDTNLEFEIENDEMRPEFDVLKPYFSKLLKSKFIEVELFAEFENNVLVAQTANSSDIEKINRETIEGVKFRFIEKGILQRPYQPDAEGNLLDLKTLQENQNDLLVYNSEEALLKDLLKNQSIRHYRQLRYLASRHDNTTMKLRFVLNPFSFVFLLTGEEQYHLVLETLDTEEATYIWHFDKKIPVLKQKIKAIDQDLEVIRNKGRQFFLETQPESFSRIIHDYTDERKGFVIWKGNLEERLV</sequence>
<feature type="domain" description="Helicase ATP-binding" evidence="1">
    <location>
        <begin position="335"/>
        <end position="488"/>
    </location>
</feature>
<feature type="domain" description="Helicase C-terminal" evidence="2">
    <location>
        <begin position="539"/>
        <end position="695"/>
    </location>
</feature>
<dbReference type="SMART" id="SM00487">
    <property type="entry name" value="DEXDc"/>
    <property type="match status" value="1"/>
</dbReference>
<evidence type="ECO:0000313" key="4">
    <source>
        <dbReference type="Proteomes" id="UP001172083"/>
    </source>
</evidence>
<name>A0ABT8KZN3_9BACT</name>
<dbReference type="SUPFAM" id="SSF52540">
    <property type="entry name" value="P-loop containing nucleoside triphosphate hydrolases"/>
    <property type="match status" value="2"/>
</dbReference>
<dbReference type="InterPro" id="IPR001650">
    <property type="entry name" value="Helicase_C-like"/>
</dbReference>
<dbReference type="InterPro" id="IPR006935">
    <property type="entry name" value="Helicase/UvrB_N"/>
</dbReference>
<reference evidence="3" key="1">
    <citation type="submission" date="2023-06" db="EMBL/GenBank/DDBJ databases">
        <title>Genomic of Agaribacillus aureum.</title>
        <authorList>
            <person name="Wang G."/>
        </authorList>
    </citation>
    <scope>NUCLEOTIDE SEQUENCE</scope>
    <source>
        <strain evidence="3">BMA12</strain>
    </source>
</reference>
<proteinExistence type="predicted"/>
<keyword evidence="3" id="KW-0067">ATP-binding</keyword>
<dbReference type="InterPro" id="IPR050742">
    <property type="entry name" value="Helicase_Restrict-Modif_Enz"/>
</dbReference>
<evidence type="ECO:0000259" key="1">
    <source>
        <dbReference type="PROSITE" id="PS51192"/>
    </source>
</evidence>
<gene>
    <name evidence="3" type="ORF">QQ020_00430</name>
</gene>
<dbReference type="CDD" id="cd18785">
    <property type="entry name" value="SF2_C"/>
    <property type="match status" value="1"/>
</dbReference>
<keyword evidence="4" id="KW-1185">Reference proteome</keyword>
<dbReference type="PROSITE" id="PS51194">
    <property type="entry name" value="HELICASE_CTER"/>
    <property type="match status" value="1"/>
</dbReference>
<dbReference type="PANTHER" id="PTHR47396">
    <property type="entry name" value="TYPE I RESTRICTION ENZYME ECOKI R PROTEIN"/>
    <property type="match status" value="1"/>
</dbReference>
<keyword evidence="3" id="KW-0547">Nucleotide-binding</keyword>
<dbReference type="PROSITE" id="PS51192">
    <property type="entry name" value="HELICASE_ATP_BIND_1"/>
    <property type="match status" value="1"/>
</dbReference>
<dbReference type="Pfam" id="PF00271">
    <property type="entry name" value="Helicase_C"/>
    <property type="match status" value="1"/>
</dbReference>
<accession>A0ABT8KZN3</accession>
<evidence type="ECO:0000313" key="3">
    <source>
        <dbReference type="EMBL" id="MDN5210481.1"/>
    </source>
</evidence>
<keyword evidence="3" id="KW-0378">Hydrolase</keyword>
<dbReference type="CDD" id="cd17926">
    <property type="entry name" value="DEXHc_RE"/>
    <property type="match status" value="1"/>
</dbReference>
<dbReference type="Gene3D" id="3.40.50.300">
    <property type="entry name" value="P-loop containing nucleotide triphosphate hydrolases"/>
    <property type="match status" value="2"/>
</dbReference>
<organism evidence="3 4">
    <name type="scientific">Agaribacillus aureus</name>
    <dbReference type="NCBI Taxonomy" id="3051825"/>
    <lineage>
        <taxon>Bacteria</taxon>
        <taxon>Pseudomonadati</taxon>
        <taxon>Bacteroidota</taxon>
        <taxon>Cytophagia</taxon>
        <taxon>Cytophagales</taxon>
        <taxon>Splendidivirgaceae</taxon>
        <taxon>Agaribacillus</taxon>
    </lineage>
</organism>
<dbReference type="InterPro" id="IPR054347">
    <property type="entry name" value="TOTE_primase"/>
</dbReference>
<dbReference type="InterPro" id="IPR027417">
    <property type="entry name" value="P-loop_NTPase"/>
</dbReference>
<protein>
    <submittedName>
        <fullName evidence="3">DEAD/DEAH box helicase family protein</fullName>
    </submittedName>
</protein>
<evidence type="ECO:0000259" key="2">
    <source>
        <dbReference type="PROSITE" id="PS51194"/>
    </source>
</evidence>
<keyword evidence="3" id="KW-0347">Helicase</keyword>
<dbReference type="GO" id="GO:0004386">
    <property type="term" value="F:helicase activity"/>
    <property type="evidence" value="ECO:0007669"/>
    <property type="project" value="UniProtKB-KW"/>
</dbReference>
<dbReference type="Proteomes" id="UP001172083">
    <property type="component" value="Unassembled WGS sequence"/>
</dbReference>
<dbReference type="Pfam" id="PF22548">
    <property type="entry name" value="AEP-TOTE"/>
    <property type="match status" value="1"/>
</dbReference>
<dbReference type="EMBL" id="JAUJEB010000001">
    <property type="protein sequence ID" value="MDN5210481.1"/>
    <property type="molecule type" value="Genomic_DNA"/>
</dbReference>